<dbReference type="Proteomes" id="UP000649617">
    <property type="component" value="Unassembled WGS sequence"/>
</dbReference>
<feature type="transmembrane region" description="Helical" evidence="10">
    <location>
        <begin position="1432"/>
        <end position="1453"/>
    </location>
</feature>
<feature type="domain" description="MlaB-like STAS" evidence="13">
    <location>
        <begin position="559"/>
        <end position="620"/>
    </location>
</feature>
<keyword evidence="3" id="KW-0813">Transport</keyword>
<feature type="transmembrane region" description="Helical" evidence="10">
    <location>
        <begin position="12"/>
        <end position="30"/>
    </location>
</feature>
<feature type="domain" description="SLC26A/SulP transporter" evidence="11">
    <location>
        <begin position="283"/>
        <end position="514"/>
    </location>
</feature>
<dbReference type="GO" id="GO:0005886">
    <property type="term" value="C:plasma membrane"/>
    <property type="evidence" value="ECO:0007669"/>
    <property type="project" value="UniProtKB-SubCell"/>
</dbReference>
<feature type="transmembrane region" description="Helical" evidence="10">
    <location>
        <begin position="458"/>
        <end position="487"/>
    </location>
</feature>
<feature type="transmembrane region" description="Helical" evidence="10">
    <location>
        <begin position="1184"/>
        <end position="1208"/>
    </location>
</feature>
<dbReference type="PROSITE" id="PS50283">
    <property type="entry name" value="NA_SOLUT_SYMP_3"/>
    <property type="match status" value="1"/>
</dbReference>
<feature type="transmembrane region" description="Helical" evidence="10">
    <location>
        <begin position="858"/>
        <end position="881"/>
    </location>
</feature>
<keyword evidence="4" id="KW-1003">Cell membrane</keyword>
<evidence type="ECO:0000313" key="14">
    <source>
        <dbReference type="EMBL" id="CAE7226146.1"/>
    </source>
</evidence>
<dbReference type="GO" id="GO:0015123">
    <property type="term" value="F:acetate transmembrane transporter activity"/>
    <property type="evidence" value="ECO:0007669"/>
    <property type="project" value="TreeGrafter"/>
</dbReference>
<feature type="transmembrane region" description="Helical" evidence="10">
    <location>
        <begin position="1065"/>
        <end position="1091"/>
    </location>
</feature>
<evidence type="ECO:0000259" key="13">
    <source>
        <dbReference type="Pfam" id="PF13466"/>
    </source>
</evidence>
<evidence type="ECO:0000259" key="12">
    <source>
        <dbReference type="Pfam" id="PF03458"/>
    </source>
</evidence>
<dbReference type="GO" id="GO:0006847">
    <property type="term" value="P:plasma membrane acetate transport"/>
    <property type="evidence" value="ECO:0007669"/>
    <property type="project" value="TreeGrafter"/>
</dbReference>
<evidence type="ECO:0000256" key="7">
    <source>
        <dbReference type="ARBA" id="ARBA00022989"/>
    </source>
</evidence>
<feature type="transmembrane region" description="Helical" evidence="10">
    <location>
        <begin position="1493"/>
        <end position="1512"/>
    </location>
</feature>
<feature type="transmembrane region" description="Helical" evidence="10">
    <location>
        <begin position="79"/>
        <end position="99"/>
    </location>
</feature>
<evidence type="ECO:0000256" key="10">
    <source>
        <dbReference type="SAM" id="Phobius"/>
    </source>
</evidence>
<feature type="transmembrane region" description="Helical" evidence="10">
    <location>
        <begin position="1248"/>
        <end position="1265"/>
    </location>
</feature>
<feature type="transmembrane region" description="Helical" evidence="10">
    <location>
        <begin position="333"/>
        <end position="354"/>
    </location>
</feature>
<comment type="caution">
    <text evidence="14">The sequence shown here is derived from an EMBL/GenBank/DDBJ whole genome shotgun (WGS) entry which is preliminary data.</text>
</comment>
<feature type="transmembrane region" description="Helical" evidence="10">
    <location>
        <begin position="893"/>
        <end position="911"/>
    </location>
</feature>
<keyword evidence="8 10" id="KW-0472">Membrane</keyword>
<dbReference type="Pfam" id="PF03458">
    <property type="entry name" value="Gly_transporter"/>
    <property type="match status" value="2"/>
</dbReference>
<feature type="transmembrane region" description="Helical" evidence="10">
    <location>
        <begin position="1277"/>
        <end position="1295"/>
    </location>
</feature>
<evidence type="ECO:0000313" key="15">
    <source>
        <dbReference type="Proteomes" id="UP000649617"/>
    </source>
</evidence>
<dbReference type="Pfam" id="PF00916">
    <property type="entry name" value="Sulfate_transp"/>
    <property type="match status" value="2"/>
</dbReference>
<feature type="transmembrane region" description="Helical" evidence="10">
    <location>
        <begin position="508"/>
        <end position="536"/>
    </location>
</feature>
<keyword evidence="9" id="KW-0175">Coiled coil</keyword>
<accession>A0A812K9A3</accession>
<name>A0A812K9A3_SYMPI</name>
<dbReference type="PANTHER" id="PTHR48086:SF6">
    <property type="entry name" value="CATION_ACETATE SYMPORTER ACTP"/>
    <property type="match status" value="1"/>
</dbReference>
<feature type="transmembrane region" description="Helical" evidence="10">
    <location>
        <begin position="752"/>
        <end position="777"/>
    </location>
</feature>
<feature type="transmembrane region" description="Helical" evidence="10">
    <location>
        <begin position="783"/>
        <end position="801"/>
    </location>
</feature>
<evidence type="ECO:0000256" key="1">
    <source>
        <dbReference type="ARBA" id="ARBA00004651"/>
    </source>
</evidence>
<evidence type="ECO:0000256" key="4">
    <source>
        <dbReference type="ARBA" id="ARBA00022475"/>
    </source>
</evidence>
<protein>
    <submittedName>
        <fullName evidence="14">MctC protein</fullName>
    </submittedName>
</protein>
<dbReference type="GO" id="GO:0015293">
    <property type="term" value="F:symporter activity"/>
    <property type="evidence" value="ECO:0007669"/>
    <property type="project" value="UniProtKB-KW"/>
</dbReference>
<feature type="transmembrane region" description="Helical" evidence="10">
    <location>
        <begin position="1111"/>
        <end position="1138"/>
    </location>
</feature>
<comment type="similarity">
    <text evidence="2">Belongs to the sodium:solute symporter (SSF) (TC 2.A.21) family.</text>
</comment>
<feature type="transmembrane region" description="Helical" evidence="10">
    <location>
        <begin position="1518"/>
        <end position="1539"/>
    </location>
</feature>
<gene>
    <name evidence="14" type="primary">mctC</name>
    <name evidence="14" type="ORF">SPIL2461_LOCUS3210</name>
</gene>
<feature type="transmembrane region" description="Helical" evidence="10">
    <location>
        <begin position="415"/>
        <end position="438"/>
    </location>
</feature>
<comment type="subcellular location">
    <subcellularLocation>
        <location evidence="1">Cell membrane</location>
        <topology evidence="1">Multi-pass membrane protein</topology>
    </subcellularLocation>
</comment>
<feature type="transmembrane region" description="Helical" evidence="10">
    <location>
        <begin position="1349"/>
        <end position="1370"/>
    </location>
</feature>
<dbReference type="OrthoDB" id="445550at2759"/>
<dbReference type="InterPro" id="IPR038377">
    <property type="entry name" value="Na/Glc_symporter_sf"/>
</dbReference>
<feature type="domain" description="Glycine transporter" evidence="12">
    <location>
        <begin position="1494"/>
        <end position="1569"/>
    </location>
</feature>
<feature type="transmembrane region" description="Helical" evidence="10">
    <location>
        <begin position="37"/>
        <end position="59"/>
    </location>
</feature>
<feature type="transmembrane region" description="Helical" evidence="10">
    <location>
        <begin position="1405"/>
        <end position="1425"/>
    </location>
</feature>
<evidence type="ECO:0000256" key="3">
    <source>
        <dbReference type="ARBA" id="ARBA00022448"/>
    </source>
</evidence>
<dbReference type="Pfam" id="PF13466">
    <property type="entry name" value="STAS_2"/>
    <property type="match status" value="1"/>
</dbReference>
<dbReference type="InterPro" id="IPR050277">
    <property type="entry name" value="Sodium:Solute_Symporter"/>
</dbReference>
<feature type="transmembrane region" description="Helical" evidence="10">
    <location>
        <begin position="1159"/>
        <end position="1178"/>
    </location>
</feature>
<dbReference type="CDD" id="cd11480">
    <property type="entry name" value="SLC5sbd_u4"/>
    <property type="match status" value="1"/>
</dbReference>
<evidence type="ECO:0000256" key="9">
    <source>
        <dbReference type="SAM" id="Coils"/>
    </source>
</evidence>
<feature type="transmembrane region" description="Helical" evidence="10">
    <location>
        <begin position="714"/>
        <end position="732"/>
    </location>
</feature>
<keyword evidence="6" id="KW-0769">Symport</keyword>
<feature type="transmembrane region" description="Helical" evidence="10">
    <location>
        <begin position="1315"/>
        <end position="1337"/>
    </location>
</feature>
<feature type="transmembrane region" description="Helical" evidence="10">
    <location>
        <begin position="1215"/>
        <end position="1233"/>
    </location>
</feature>
<dbReference type="Pfam" id="PF00474">
    <property type="entry name" value="SSF"/>
    <property type="match status" value="2"/>
</dbReference>
<evidence type="ECO:0000259" key="11">
    <source>
        <dbReference type="Pfam" id="PF00916"/>
    </source>
</evidence>
<evidence type="ECO:0000256" key="8">
    <source>
        <dbReference type="ARBA" id="ARBA00023136"/>
    </source>
</evidence>
<dbReference type="EMBL" id="CAJNIZ010003805">
    <property type="protein sequence ID" value="CAE7226146.1"/>
    <property type="molecule type" value="Genomic_DNA"/>
</dbReference>
<dbReference type="Gene3D" id="1.20.1730.10">
    <property type="entry name" value="Sodium/glucose cotransporter"/>
    <property type="match status" value="1"/>
</dbReference>
<feature type="coiled-coil region" evidence="9">
    <location>
        <begin position="203"/>
        <end position="244"/>
    </location>
</feature>
<proteinExistence type="inferred from homology"/>
<feature type="transmembrane region" description="Helical" evidence="10">
    <location>
        <begin position="1459"/>
        <end position="1481"/>
    </location>
</feature>
<feature type="transmembrane region" description="Helical" evidence="10">
    <location>
        <begin position="1574"/>
        <end position="1593"/>
    </location>
</feature>
<reference evidence="14" key="1">
    <citation type="submission" date="2021-02" db="EMBL/GenBank/DDBJ databases">
        <authorList>
            <person name="Dougan E. K."/>
            <person name="Rhodes N."/>
            <person name="Thang M."/>
            <person name="Chan C."/>
        </authorList>
    </citation>
    <scope>NUCLEOTIDE SEQUENCE</scope>
</reference>
<dbReference type="PANTHER" id="PTHR48086">
    <property type="entry name" value="SODIUM/PROLINE SYMPORTER-RELATED"/>
    <property type="match status" value="1"/>
</dbReference>
<feature type="transmembrane region" description="Helical" evidence="10">
    <location>
        <begin position="111"/>
        <end position="131"/>
    </location>
</feature>
<feature type="domain" description="Glycine transporter" evidence="12">
    <location>
        <begin position="1408"/>
        <end position="1481"/>
    </location>
</feature>
<dbReference type="InterPro" id="IPR058548">
    <property type="entry name" value="MlaB-like_STAS"/>
</dbReference>
<keyword evidence="7 10" id="KW-1133">Transmembrane helix</keyword>
<feature type="transmembrane region" description="Helical" evidence="10">
    <location>
        <begin position="1030"/>
        <end position="1053"/>
    </location>
</feature>
<dbReference type="InterPro" id="IPR001734">
    <property type="entry name" value="Na/solute_symporter"/>
</dbReference>
<feature type="transmembrane region" description="Helical" evidence="10">
    <location>
        <begin position="303"/>
        <end position="321"/>
    </location>
</feature>
<keyword evidence="15" id="KW-1185">Reference proteome</keyword>
<dbReference type="InterPro" id="IPR005115">
    <property type="entry name" value="Gly_transporter"/>
</dbReference>
<feature type="transmembrane region" description="Helical" evidence="10">
    <location>
        <begin position="827"/>
        <end position="846"/>
    </location>
</feature>
<organism evidence="14 15">
    <name type="scientific">Symbiodinium pilosum</name>
    <name type="common">Dinoflagellate</name>
    <dbReference type="NCBI Taxonomy" id="2952"/>
    <lineage>
        <taxon>Eukaryota</taxon>
        <taxon>Sar</taxon>
        <taxon>Alveolata</taxon>
        <taxon>Dinophyceae</taxon>
        <taxon>Suessiales</taxon>
        <taxon>Symbiodiniaceae</taxon>
        <taxon>Symbiodinium</taxon>
    </lineage>
</organism>
<keyword evidence="5 10" id="KW-0812">Transmembrane</keyword>
<dbReference type="InterPro" id="IPR011547">
    <property type="entry name" value="SLC26A/SulP_dom"/>
</dbReference>
<evidence type="ECO:0000256" key="5">
    <source>
        <dbReference type="ARBA" id="ARBA00022692"/>
    </source>
</evidence>
<evidence type="ECO:0000256" key="2">
    <source>
        <dbReference type="ARBA" id="ARBA00006434"/>
    </source>
</evidence>
<feature type="transmembrane region" description="Helical" evidence="10">
    <location>
        <begin position="1551"/>
        <end position="1568"/>
    </location>
</feature>
<feature type="transmembrane region" description="Helical" evidence="10">
    <location>
        <begin position="374"/>
        <end position="395"/>
    </location>
</feature>
<sequence length="1617" mass="172743">MNAATFKKDFMASIVVFLVALPLCMGIAIASGVPVAAGLITGIVGGIVVGFLAGCPLQVSGPAAGLTVIILDLVNEFGLETLGIVVLMAGLMQAAAGMLRMGQWFRAVSPAVVRGMLAGIGVLIIGSQFHVMVDDKPKGNGIENLITIPQAVLKSLTLPGVQSQESREFRRDMLQEVGEIHRRQQDLEELVAEVYPHIHNPEIEYTEEAREQAEESMQSFVEKQEEIQQDLEAATAKMQEMDQHFATPERASDAASAAQAALEQNRTALTAFESGEPTEILAEQDKSVAAVQGLLDQLKNHHFAAQVGVLSILAIVIWQFVPKTLRVIPGPLVAVCVATVVASVFALPVLYVEIPDNLWEGVHLPSLAVIQESGLGALIPAAILVAVVASAETLLCATAVDQLHTGSRTNYDRELFAQGVGNTVCGVLGVLPMTGVIVRSSANVHAGGQTRASAIMHGVWLLLFVSVFGFLLRQIPTACLAAILVYTGFKLVNIKDIRKLAIYGRSEVFIYFATVVTIVATDLLTGVLVGIALAAAKLLYTFSHLETRLDTAVDGKCRLHLNGAATFVRLPILASELERVPDGCELHVDFQELQYIDHACLELMMNWAKQHEKAGGKLVIDWESLHGRFQAGGKSNGAAVLGLPGVLRRLRAAGGLQARRHGGDPRGRREPGDLVRLRVDHRRVRAGDALRLAVPRAPERRRRGGPTMNLLDPAVWIFLAFVGLTLGLSFYLGRQATSSQGYFAAHGQIPWFVNGVAFAGDYLSAASFLGICGMIAFYGYDGFLYSIGYLAGWIVALFVVAEPMKRLGKFTFADALNHRFDSPGIKLAAGVSTLAVSVFYLIPQMVGAGALVTPLLNWPHWLGVCVVGAVVILIVVTAGMVSTTWVQFLKGSLLVIFSAVLAVLILGRGFTATDRPIEQQVIVRSSSGVTVNGQPADEAQAAAAERPIGEVVSLPGGEAKTGAVGPLQFFSTLQESEVVLWKKNEDADPAGAVTTTYTPDVKPGAHVLRPGEHPNFKGIRSGDAIDKVNFLSLMLALFCGTASLPHILIRYYTVKDEAAARKSTIVGIACIGFFYVLTLYLGLGAMTSGQIFSFNSNMAAPLLAKTISEPLFAVISAIAFTTVLGTVSGLILASAGAVAHDLVETLAAEELTDHQRVRIAKIASVAVGAIAIVLGIVFKEMNVSYLVGWAFSVAASANLPALVMLLFWQRTTKQGVIAAVIMGMVSSLTWILLSQDTFTKVYGLSEGWLTPFSQPGIVTIPLGTLRRPSSVAGGIFMVKPALAVACLALFVAPLVHHMTFERRVEDAEQPAELVLAVVGIGGGFTFGVVAIVLLAVLCDGGPNFRPVWLLLWMAAAGAAWCFFYPGGWVLGIPTMVYSGEPSDTPRHGCYNPRRSPSRLYAPSPMQQIIELLAVVFSALYGVLLARRLKLDFVGVYSLAFIVAFGGGTLRDLFLDRHPLFWIGAPHYPVIVFGMSIVAFFLPPLSEHTERSLNIPDALGFSFFSVSGAAAALAEGAPVFIAAMMGAVTGTFGGVIADTLCNRIPSLFRPSTPLYATCSFVGALLYIALKELPAIKPVAAPIAVAFIFLFRLAALRFDWRLPAYSDGSTDAPEDDLTA</sequence>
<evidence type="ECO:0000256" key="6">
    <source>
        <dbReference type="ARBA" id="ARBA00022847"/>
    </source>
</evidence>
<feature type="domain" description="SLC26A/SulP transporter" evidence="11">
    <location>
        <begin position="6"/>
        <end position="156"/>
    </location>
</feature>